<accession>A0A6Q2WYE8</accession>
<dbReference type="FunFam" id="4.10.280.10:FF:000035">
    <property type="entry name" value="Pancreas-specific transcription factor 1a"/>
    <property type="match status" value="1"/>
</dbReference>
<dbReference type="AlphaFoldDB" id="A0A6Q2WYE8"/>
<evidence type="ECO:0000256" key="3">
    <source>
        <dbReference type="ARBA" id="ARBA00023163"/>
    </source>
</evidence>
<protein>
    <recommendedName>
        <fullName evidence="7">BHLH domain-containing protein</fullName>
    </recommendedName>
</protein>
<evidence type="ECO:0000313" key="8">
    <source>
        <dbReference type="Ensembl" id="ENSELUP00000046253.2"/>
    </source>
</evidence>
<keyword evidence="2" id="KW-0238">DNA-binding</keyword>
<dbReference type="CDD" id="cd11415">
    <property type="entry name" value="bHLH_TS_FERD3L_NATO3"/>
    <property type="match status" value="1"/>
</dbReference>
<dbReference type="Bgee" id="ENSELUG00000025732">
    <property type="expression patterns" value="Expressed in muscle tissue and 3 other cell types or tissues"/>
</dbReference>
<keyword evidence="9" id="KW-1185">Reference proteome</keyword>
<dbReference type="InParanoid" id="A0A6Q2WYE8"/>
<evidence type="ECO:0000259" key="7">
    <source>
        <dbReference type="PROSITE" id="PS50888"/>
    </source>
</evidence>
<evidence type="ECO:0000256" key="1">
    <source>
        <dbReference type="ARBA" id="ARBA00023015"/>
    </source>
</evidence>
<keyword evidence="1" id="KW-0805">Transcription regulation</keyword>
<dbReference type="InterPro" id="IPR011598">
    <property type="entry name" value="bHLH_dom"/>
</dbReference>
<keyword evidence="4" id="KW-0539">Nucleus</keyword>
<feature type="compositionally biased region" description="Pro residues" evidence="5">
    <location>
        <begin position="64"/>
        <end position="76"/>
    </location>
</feature>
<dbReference type="PANTHER" id="PTHR23349">
    <property type="entry name" value="BASIC HELIX-LOOP-HELIX TRANSCRIPTION FACTOR, TWIST"/>
    <property type="match status" value="1"/>
</dbReference>
<sequence length="150" mass="17120">MSALLSFHLLFLYFPLASHPGLYCCVDTALLPWERTSTAGPKHREDGQPLHEPAPGDTSVYPYSPGPFPHTPPPPLTHAGRSKRRRVISVGQRQAANVRERKRMFSLNEAFDELRRKVPTFAYEKRLSRIETLRLAIIYITFMTDLLEST</sequence>
<dbReference type="Ensembl" id="ENSELUT00000054306.2">
    <property type="protein sequence ID" value="ENSELUP00000046253.2"/>
    <property type="gene ID" value="ENSELUG00000025732.2"/>
</dbReference>
<dbReference type="GeneTree" id="ENSGT00940000161409"/>
<dbReference type="PROSITE" id="PS50888">
    <property type="entry name" value="BHLH"/>
    <property type="match status" value="1"/>
</dbReference>
<organism evidence="8 9">
    <name type="scientific">Esox lucius</name>
    <name type="common">Northern pike</name>
    <dbReference type="NCBI Taxonomy" id="8010"/>
    <lineage>
        <taxon>Eukaryota</taxon>
        <taxon>Metazoa</taxon>
        <taxon>Chordata</taxon>
        <taxon>Craniata</taxon>
        <taxon>Vertebrata</taxon>
        <taxon>Euteleostomi</taxon>
        <taxon>Actinopterygii</taxon>
        <taxon>Neopterygii</taxon>
        <taxon>Teleostei</taxon>
        <taxon>Protacanthopterygii</taxon>
        <taxon>Esociformes</taxon>
        <taxon>Esocidae</taxon>
        <taxon>Esox</taxon>
    </lineage>
</organism>
<dbReference type="GO" id="GO:0032502">
    <property type="term" value="P:developmental process"/>
    <property type="evidence" value="ECO:0007669"/>
    <property type="project" value="TreeGrafter"/>
</dbReference>
<dbReference type="SUPFAM" id="SSF47459">
    <property type="entry name" value="HLH, helix-loop-helix DNA-binding domain"/>
    <property type="match status" value="1"/>
</dbReference>
<dbReference type="Proteomes" id="UP000265140">
    <property type="component" value="Chromosome 10"/>
</dbReference>
<evidence type="ECO:0000256" key="2">
    <source>
        <dbReference type="ARBA" id="ARBA00023125"/>
    </source>
</evidence>
<dbReference type="Pfam" id="PF00010">
    <property type="entry name" value="HLH"/>
    <property type="match status" value="1"/>
</dbReference>
<evidence type="ECO:0000256" key="4">
    <source>
        <dbReference type="ARBA" id="ARBA00023242"/>
    </source>
</evidence>
<dbReference type="InterPro" id="IPR050283">
    <property type="entry name" value="E-box_TF_Regulators"/>
</dbReference>
<feature type="signal peptide" evidence="6">
    <location>
        <begin position="1"/>
        <end position="18"/>
    </location>
</feature>
<dbReference type="PANTHER" id="PTHR23349:SF63">
    <property type="entry name" value="FER3-LIKE PROTEIN"/>
    <property type="match status" value="1"/>
</dbReference>
<name>A0A6Q2WYE8_ESOLU</name>
<feature type="region of interest" description="Disordered" evidence="5">
    <location>
        <begin position="39"/>
        <end position="84"/>
    </location>
</feature>
<dbReference type="InterPro" id="IPR036638">
    <property type="entry name" value="HLH_DNA-bd_sf"/>
</dbReference>
<feature type="chain" id="PRO_5044242103" description="BHLH domain-containing protein" evidence="6">
    <location>
        <begin position="19"/>
        <end position="150"/>
    </location>
</feature>
<evidence type="ECO:0000313" key="9">
    <source>
        <dbReference type="Proteomes" id="UP000265140"/>
    </source>
</evidence>
<dbReference type="GO" id="GO:0046983">
    <property type="term" value="F:protein dimerization activity"/>
    <property type="evidence" value="ECO:0007669"/>
    <property type="project" value="InterPro"/>
</dbReference>
<reference evidence="8" key="4">
    <citation type="submission" date="2025-09" db="UniProtKB">
        <authorList>
            <consortium name="Ensembl"/>
        </authorList>
    </citation>
    <scope>IDENTIFICATION</scope>
</reference>
<keyword evidence="3" id="KW-0804">Transcription</keyword>
<evidence type="ECO:0000256" key="6">
    <source>
        <dbReference type="SAM" id="SignalP"/>
    </source>
</evidence>
<dbReference type="GO" id="GO:0000977">
    <property type="term" value="F:RNA polymerase II transcription regulatory region sequence-specific DNA binding"/>
    <property type="evidence" value="ECO:0007669"/>
    <property type="project" value="TreeGrafter"/>
</dbReference>
<keyword evidence="6" id="KW-0732">Signal</keyword>
<dbReference type="OMA" id="IIYITFM"/>
<reference evidence="8" key="3">
    <citation type="submission" date="2025-08" db="UniProtKB">
        <authorList>
            <consortium name="Ensembl"/>
        </authorList>
    </citation>
    <scope>IDENTIFICATION</scope>
</reference>
<reference evidence="9" key="1">
    <citation type="journal article" date="2014" name="PLoS ONE">
        <title>The genome and linkage map of the northern pike (Esox lucius): conserved synteny revealed between the salmonid sister group and the Neoteleostei.</title>
        <authorList>
            <person name="Rondeau E.B."/>
            <person name="Minkley D.R."/>
            <person name="Leong J.S."/>
            <person name="Messmer A.M."/>
            <person name="Jantzen J.R."/>
            <person name="von Schalburg K.R."/>
            <person name="Lemon C."/>
            <person name="Bird N.H."/>
            <person name="Koop B.F."/>
        </authorList>
    </citation>
    <scope>NUCLEOTIDE SEQUENCE</scope>
</reference>
<dbReference type="SMART" id="SM00353">
    <property type="entry name" value="HLH"/>
    <property type="match status" value="1"/>
</dbReference>
<reference evidence="8" key="2">
    <citation type="submission" date="2020-02" db="EMBL/GenBank/DDBJ databases">
        <title>Esox lucius (northern pike) genome, fEsoLuc1, primary haplotype.</title>
        <authorList>
            <person name="Myers G."/>
            <person name="Karagic N."/>
            <person name="Meyer A."/>
            <person name="Pippel M."/>
            <person name="Reichard M."/>
            <person name="Winkler S."/>
            <person name="Tracey A."/>
            <person name="Sims Y."/>
            <person name="Howe K."/>
            <person name="Rhie A."/>
            <person name="Formenti G."/>
            <person name="Durbin R."/>
            <person name="Fedrigo O."/>
            <person name="Jarvis E.D."/>
        </authorList>
    </citation>
    <scope>NUCLEOTIDE SEQUENCE [LARGE SCALE GENOMIC DNA]</scope>
</reference>
<dbReference type="Gene3D" id="4.10.280.10">
    <property type="entry name" value="Helix-loop-helix DNA-binding domain"/>
    <property type="match status" value="1"/>
</dbReference>
<dbReference type="GO" id="GO:0000981">
    <property type="term" value="F:DNA-binding transcription factor activity, RNA polymerase II-specific"/>
    <property type="evidence" value="ECO:0007669"/>
    <property type="project" value="TreeGrafter"/>
</dbReference>
<proteinExistence type="predicted"/>
<evidence type="ECO:0000256" key="5">
    <source>
        <dbReference type="SAM" id="MobiDB-lite"/>
    </source>
</evidence>
<feature type="domain" description="BHLH" evidence="7">
    <location>
        <begin position="91"/>
        <end position="143"/>
    </location>
</feature>